<dbReference type="Pfam" id="PF02463">
    <property type="entry name" value="SMC_N"/>
    <property type="match status" value="1"/>
</dbReference>
<dbReference type="PANTHER" id="PTHR42963:SF1">
    <property type="entry name" value="DUF4476 DOMAIN-CONTAINING PROTEIN"/>
    <property type="match status" value="1"/>
</dbReference>
<dbReference type="PANTHER" id="PTHR42963">
    <property type="entry name" value="CHROMOSOME PARTITION PROTEIN MUKB"/>
    <property type="match status" value="1"/>
</dbReference>
<proteinExistence type="predicted"/>
<dbReference type="AlphaFoldDB" id="A0A0F8ZUY4"/>
<sequence length="124" mass="13199">MKLKALKLVGFKSFADKTTFEFDDGVTCVVGPDGCGKSNVIDAFKWVLGEQSAKSLRGGAMTDVIFNGTSQRRSAGFAEAVMVFEDAAGILAIPGEPEDASAKGAPRTVSIGRRLYRNGESEYL</sequence>
<protein>
    <recommendedName>
        <fullName evidence="3">RecF/RecN/SMC N-terminal domain-containing protein</fullName>
    </recommendedName>
</protein>
<feature type="domain" description="RecF/RecN/SMC N-terminal" evidence="3">
    <location>
        <begin position="3"/>
        <end position="123"/>
    </location>
</feature>
<dbReference type="EMBL" id="LAZR01045948">
    <property type="protein sequence ID" value="KKK97672.1"/>
    <property type="molecule type" value="Genomic_DNA"/>
</dbReference>
<dbReference type="GO" id="GO:0003677">
    <property type="term" value="F:DNA binding"/>
    <property type="evidence" value="ECO:0007669"/>
    <property type="project" value="UniProtKB-KW"/>
</dbReference>
<organism evidence="4">
    <name type="scientific">marine sediment metagenome</name>
    <dbReference type="NCBI Taxonomy" id="412755"/>
    <lineage>
        <taxon>unclassified sequences</taxon>
        <taxon>metagenomes</taxon>
        <taxon>ecological metagenomes</taxon>
    </lineage>
</organism>
<evidence type="ECO:0000313" key="4">
    <source>
        <dbReference type="EMBL" id="KKK97672.1"/>
    </source>
</evidence>
<gene>
    <name evidence="4" type="ORF">LCGC14_2650420</name>
</gene>
<keyword evidence="2" id="KW-0238">DNA-binding</keyword>
<evidence type="ECO:0000256" key="2">
    <source>
        <dbReference type="ARBA" id="ARBA00023125"/>
    </source>
</evidence>
<name>A0A0F8ZUY4_9ZZZZ</name>
<dbReference type="GO" id="GO:0005737">
    <property type="term" value="C:cytoplasm"/>
    <property type="evidence" value="ECO:0007669"/>
    <property type="project" value="TreeGrafter"/>
</dbReference>
<accession>A0A0F8ZUY4</accession>
<reference evidence="4" key="1">
    <citation type="journal article" date="2015" name="Nature">
        <title>Complex archaea that bridge the gap between prokaryotes and eukaryotes.</title>
        <authorList>
            <person name="Spang A."/>
            <person name="Saw J.H."/>
            <person name="Jorgensen S.L."/>
            <person name="Zaremba-Niedzwiedzka K."/>
            <person name="Martijn J."/>
            <person name="Lind A.E."/>
            <person name="van Eijk R."/>
            <person name="Schleper C."/>
            <person name="Guy L."/>
            <person name="Ettema T.J."/>
        </authorList>
    </citation>
    <scope>NUCLEOTIDE SEQUENCE</scope>
</reference>
<dbReference type="SUPFAM" id="SSF52540">
    <property type="entry name" value="P-loop containing nucleoside triphosphate hydrolases"/>
    <property type="match status" value="1"/>
</dbReference>
<dbReference type="InterPro" id="IPR050308">
    <property type="entry name" value="MukB/SMC"/>
</dbReference>
<dbReference type="InterPro" id="IPR003395">
    <property type="entry name" value="RecF/RecN/SMC_N"/>
</dbReference>
<keyword evidence="1" id="KW-0963">Cytoplasm</keyword>
<evidence type="ECO:0000259" key="3">
    <source>
        <dbReference type="Pfam" id="PF02463"/>
    </source>
</evidence>
<evidence type="ECO:0000256" key="1">
    <source>
        <dbReference type="ARBA" id="ARBA00022490"/>
    </source>
</evidence>
<dbReference type="Gene3D" id="3.40.50.300">
    <property type="entry name" value="P-loop containing nucleotide triphosphate hydrolases"/>
    <property type="match status" value="1"/>
</dbReference>
<comment type="caution">
    <text evidence="4">The sequence shown here is derived from an EMBL/GenBank/DDBJ whole genome shotgun (WGS) entry which is preliminary data.</text>
</comment>
<feature type="non-terminal residue" evidence="4">
    <location>
        <position position="124"/>
    </location>
</feature>
<dbReference type="InterPro" id="IPR027417">
    <property type="entry name" value="P-loop_NTPase"/>
</dbReference>